<dbReference type="GO" id="GO:0005730">
    <property type="term" value="C:nucleolus"/>
    <property type="evidence" value="ECO:0007669"/>
    <property type="project" value="TreeGrafter"/>
</dbReference>
<comment type="caution">
    <text evidence="5">The sequence shown here is derived from an EMBL/GenBank/DDBJ whole genome shotgun (WGS) entry which is preliminary data.</text>
</comment>
<evidence type="ECO:0000259" key="4">
    <source>
        <dbReference type="PROSITE" id="PS50102"/>
    </source>
</evidence>
<dbReference type="Pfam" id="PF00076">
    <property type="entry name" value="RRM_1"/>
    <property type="match status" value="1"/>
</dbReference>
<dbReference type="InterPro" id="IPR012677">
    <property type="entry name" value="Nucleotide-bd_a/b_plait_sf"/>
</dbReference>
<proteinExistence type="predicted"/>
<dbReference type="InterPro" id="IPR000504">
    <property type="entry name" value="RRM_dom"/>
</dbReference>
<gene>
    <name evidence="5" type="primary">NOP13</name>
    <name evidence="5" type="ORF">OHK93_000610</name>
</gene>
<evidence type="ECO:0000256" key="1">
    <source>
        <dbReference type="ARBA" id="ARBA00022884"/>
    </source>
</evidence>
<feature type="region of interest" description="Disordered" evidence="3">
    <location>
        <begin position="331"/>
        <end position="407"/>
    </location>
</feature>
<dbReference type="PANTHER" id="PTHR23236">
    <property type="entry name" value="EUKARYOTIC TRANSLATION INITIATION FACTOR 4B/4H"/>
    <property type="match status" value="1"/>
</dbReference>
<reference evidence="5" key="1">
    <citation type="journal article" date="2023" name="Genome Biol. Evol.">
        <title>First Whole Genome Sequence and Flow Cytometry Genome Size Data for the Lichen-Forming Fungus Ramalina farinacea (Ascomycota).</title>
        <authorList>
            <person name="Llewellyn T."/>
            <person name="Mian S."/>
            <person name="Hill R."/>
            <person name="Leitch I.J."/>
            <person name="Gaya E."/>
        </authorList>
    </citation>
    <scope>NUCLEOTIDE SEQUENCE</scope>
    <source>
        <strain evidence="5">LIQ254RAFAR</strain>
    </source>
</reference>
<organism evidence="5 6">
    <name type="scientific">Ramalina farinacea</name>
    <dbReference type="NCBI Taxonomy" id="258253"/>
    <lineage>
        <taxon>Eukaryota</taxon>
        <taxon>Fungi</taxon>
        <taxon>Dikarya</taxon>
        <taxon>Ascomycota</taxon>
        <taxon>Pezizomycotina</taxon>
        <taxon>Lecanoromycetes</taxon>
        <taxon>OSLEUM clade</taxon>
        <taxon>Lecanoromycetidae</taxon>
        <taxon>Lecanorales</taxon>
        <taxon>Lecanorineae</taxon>
        <taxon>Ramalinaceae</taxon>
        <taxon>Ramalina</taxon>
    </lineage>
</organism>
<feature type="region of interest" description="Disordered" evidence="3">
    <location>
        <begin position="189"/>
        <end position="209"/>
    </location>
</feature>
<dbReference type="PANTHER" id="PTHR23236:SF95">
    <property type="entry name" value="NUCLEOLAR PROTEIN 13"/>
    <property type="match status" value="1"/>
</dbReference>
<evidence type="ECO:0000256" key="3">
    <source>
        <dbReference type="SAM" id="MobiDB-lite"/>
    </source>
</evidence>
<evidence type="ECO:0000313" key="6">
    <source>
        <dbReference type="Proteomes" id="UP001161017"/>
    </source>
</evidence>
<dbReference type="InterPro" id="IPR035979">
    <property type="entry name" value="RBD_domain_sf"/>
</dbReference>
<dbReference type="EMBL" id="JAPUFD010000001">
    <property type="protein sequence ID" value="MDI1485472.1"/>
    <property type="molecule type" value="Genomic_DNA"/>
</dbReference>
<sequence length="407" mass="44845">MGRHSTKIDSTAPTTSPPSSPRKRKRDDVEATAELEVDITAPEPPSKKSLRRAKKTTLQSKGTVHIGSEDAVELPAVAQVEGEQPGVAKRSDYGIWIGNLPWTASKTTLRDFITGHCQVEDDMITRIHMPTPSKGALAASHPRQKPQNKGFAYIDLSSNDALKEVLALSEKLMDGRRVLIKDSKSFEGRPAVEQKDASGSDPVSGKPPNKRVFVGNLGFDITKEDLEEHLTQCGDLDDLHIATFEDSGKCKGYAWVEFAELESAKRAVRGWIEKRESPEIADNKEESQLVEDGSKAGKKPKTRKWWVNKLHGRPLRMEYAEDKAVRYKKRFGKDRQAQVDQTPDAAHSAGDDQDSPNYVSKGGEHKSKGRPPRKVDPRDIRPGAALSAAPRQSAAIAESKGTKIVFD</sequence>
<dbReference type="Proteomes" id="UP001161017">
    <property type="component" value="Unassembled WGS sequence"/>
</dbReference>
<dbReference type="Gene3D" id="3.30.70.330">
    <property type="match status" value="2"/>
</dbReference>
<dbReference type="SMART" id="SM00360">
    <property type="entry name" value="RRM"/>
    <property type="match status" value="2"/>
</dbReference>
<dbReference type="SUPFAM" id="SSF54928">
    <property type="entry name" value="RNA-binding domain, RBD"/>
    <property type="match status" value="1"/>
</dbReference>
<keyword evidence="6" id="KW-1185">Reference proteome</keyword>
<feature type="domain" description="RRM" evidence="4">
    <location>
        <begin position="93"/>
        <end position="185"/>
    </location>
</feature>
<dbReference type="GO" id="GO:0003723">
    <property type="term" value="F:RNA binding"/>
    <property type="evidence" value="ECO:0007669"/>
    <property type="project" value="UniProtKB-UniRule"/>
</dbReference>
<accession>A0AA43QF79</accession>
<evidence type="ECO:0000256" key="2">
    <source>
        <dbReference type="PROSITE-ProRule" id="PRU00176"/>
    </source>
</evidence>
<evidence type="ECO:0000313" key="5">
    <source>
        <dbReference type="EMBL" id="MDI1485472.1"/>
    </source>
</evidence>
<feature type="domain" description="RRM" evidence="4">
    <location>
        <begin position="210"/>
        <end position="322"/>
    </location>
</feature>
<keyword evidence="1 2" id="KW-0694">RNA-binding</keyword>
<protein>
    <submittedName>
        <fullName evidence="5">Nucleolar protein 13</fullName>
    </submittedName>
</protein>
<dbReference type="AlphaFoldDB" id="A0AA43QF79"/>
<feature type="compositionally biased region" description="Basic and acidic residues" evidence="3">
    <location>
        <begin position="189"/>
        <end position="198"/>
    </location>
</feature>
<dbReference type="PROSITE" id="PS50102">
    <property type="entry name" value="RRM"/>
    <property type="match status" value="2"/>
</dbReference>
<name>A0AA43QF79_9LECA</name>
<feature type="region of interest" description="Disordered" evidence="3">
    <location>
        <begin position="1"/>
        <end position="66"/>
    </location>
</feature>
<feature type="compositionally biased region" description="Low complexity" evidence="3">
    <location>
        <begin position="384"/>
        <end position="399"/>
    </location>
</feature>